<gene>
    <name evidence="1" type="ORF">LTS18_008626</name>
</gene>
<organism evidence="1 2">
    <name type="scientific">Coniosporium uncinatum</name>
    <dbReference type="NCBI Taxonomy" id="93489"/>
    <lineage>
        <taxon>Eukaryota</taxon>
        <taxon>Fungi</taxon>
        <taxon>Dikarya</taxon>
        <taxon>Ascomycota</taxon>
        <taxon>Pezizomycotina</taxon>
        <taxon>Dothideomycetes</taxon>
        <taxon>Dothideomycetes incertae sedis</taxon>
        <taxon>Coniosporium</taxon>
    </lineage>
</organism>
<keyword evidence="2" id="KW-1185">Reference proteome</keyword>
<dbReference type="Proteomes" id="UP001186974">
    <property type="component" value="Unassembled WGS sequence"/>
</dbReference>
<name>A0ACC3DN76_9PEZI</name>
<comment type="caution">
    <text evidence="1">The sequence shown here is derived from an EMBL/GenBank/DDBJ whole genome shotgun (WGS) entry which is preliminary data.</text>
</comment>
<accession>A0ACC3DN76</accession>
<evidence type="ECO:0000313" key="2">
    <source>
        <dbReference type="Proteomes" id="UP001186974"/>
    </source>
</evidence>
<feature type="non-terminal residue" evidence="1">
    <location>
        <position position="105"/>
    </location>
</feature>
<proteinExistence type="predicted"/>
<evidence type="ECO:0000313" key="1">
    <source>
        <dbReference type="EMBL" id="KAK3078027.1"/>
    </source>
</evidence>
<sequence length="105" mass="10973">MAPVYQRSDSIASDKKGHFEASSSQINLPKSTSPLPCRAGDTQHPLLQSTMDEVARGSEAASLDKMPSLTSASTASPTAEEVHTTIDMANNSNVVASPMQSPIAS</sequence>
<dbReference type="EMBL" id="JAWDJW010002269">
    <property type="protein sequence ID" value="KAK3078027.1"/>
    <property type="molecule type" value="Genomic_DNA"/>
</dbReference>
<reference evidence="1" key="1">
    <citation type="submission" date="2024-09" db="EMBL/GenBank/DDBJ databases">
        <title>Black Yeasts Isolated from many extreme environments.</title>
        <authorList>
            <person name="Coleine C."/>
            <person name="Stajich J.E."/>
            <person name="Selbmann L."/>
        </authorList>
    </citation>
    <scope>NUCLEOTIDE SEQUENCE</scope>
    <source>
        <strain evidence="1">CCFEE 5737</strain>
    </source>
</reference>
<protein>
    <submittedName>
        <fullName evidence="1">Uncharacterized protein</fullName>
    </submittedName>
</protein>